<dbReference type="EMBL" id="AEVO01000030">
    <property type="protein sequence ID" value="EFY07542.1"/>
    <property type="molecule type" value="Genomic_DNA"/>
</dbReference>
<dbReference type="PIRSF" id="PIRSF004649">
    <property type="entry name" value="MlaC"/>
    <property type="match status" value="1"/>
</dbReference>
<sequence>MKKFFKTLLSAAAVGFTLFSFNAYAAVDMTDPYKMVDAVAQKTFSDLKANKDKLNDVAFRKQLIREDLMPYVNTAYAAYSVMGQYAQNATKEERSAFTEAFGEYIVATYADALGKYNNQELVSPVYEKVGDKETIVSIKFLIREPQKQDLEVVFKLIKNRKTGEWKAFDMVAEGISMLSAKQSELTPLIRTKGVAGVTSLLKEHIESLNTAPIGQTK</sequence>
<name>E8LIV9_SUCHY</name>
<proteinExistence type="predicted"/>
<organism evidence="2 3">
    <name type="scientific">Succinatimonas hippei (strain DSM 22608 / JCM 16073 / KCTC 15190 / YIT 12066)</name>
    <dbReference type="NCBI Taxonomy" id="762983"/>
    <lineage>
        <taxon>Bacteria</taxon>
        <taxon>Pseudomonadati</taxon>
        <taxon>Pseudomonadota</taxon>
        <taxon>Gammaproteobacteria</taxon>
        <taxon>Aeromonadales</taxon>
        <taxon>Succinivibrionaceae</taxon>
        <taxon>Succinatimonas</taxon>
    </lineage>
</organism>
<keyword evidence="3" id="KW-1185">Reference proteome</keyword>
<feature type="signal peptide" evidence="1">
    <location>
        <begin position="1"/>
        <end position="25"/>
    </location>
</feature>
<accession>E8LIV9</accession>
<dbReference type="Pfam" id="PF05494">
    <property type="entry name" value="MlaC"/>
    <property type="match status" value="1"/>
</dbReference>
<dbReference type="Proteomes" id="UP000018458">
    <property type="component" value="Unassembled WGS sequence"/>
</dbReference>
<dbReference type="InterPro" id="IPR042245">
    <property type="entry name" value="Tgt2/MlaC_sf"/>
</dbReference>
<evidence type="ECO:0000313" key="3">
    <source>
        <dbReference type="Proteomes" id="UP000018458"/>
    </source>
</evidence>
<dbReference type="OrthoDB" id="9787053at2"/>
<dbReference type="RefSeq" id="WP_009142847.1">
    <property type="nucleotide sequence ID" value="NZ_GL830967.1"/>
</dbReference>
<dbReference type="STRING" id="762983.HMPREF9444_00631"/>
<evidence type="ECO:0000313" key="2">
    <source>
        <dbReference type="EMBL" id="EFY07542.1"/>
    </source>
</evidence>
<dbReference type="eggNOG" id="COG2854">
    <property type="taxonomic scope" value="Bacteria"/>
</dbReference>
<dbReference type="AlphaFoldDB" id="E8LIV9"/>
<dbReference type="InterPro" id="IPR008869">
    <property type="entry name" value="MlaC/ttg2D"/>
</dbReference>
<dbReference type="PANTHER" id="PTHR36573:SF1">
    <property type="entry name" value="INTERMEMBRANE PHOSPHOLIPID TRANSPORT SYSTEM BINDING PROTEIN MLAC"/>
    <property type="match status" value="1"/>
</dbReference>
<comment type="caution">
    <text evidence="2">The sequence shown here is derived from an EMBL/GenBank/DDBJ whole genome shotgun (WGS) entry which is preliminary data.</text>
</comment>
<keyword evidence="1" id="KW-0732">Signal</keyword>
<dbReference type="PANTHER" id="PTHR36573">
    <property type="entry name" value="INTERMEMBRANE PHOSPHOLIPID TRANSPORT SYSTEM BINDING PROTEIN MLAC"/>
    <property type="match status" value="1"/>
</dbReference>
<dbReference type="HOGENOM" id="CLU_094502_3_0_6"/>
<feature type="chain" id="PRO_5003226731" evidence="1">
    <location>
        <begin position="26"/>
        <end position="217"/>
    </location>
</feature>
<gene>
    <name evidence="2" type="primary">ttg2D</name>
    <name evidence="2" type="ORF">HMPREF9444_00631</name>
</gene>
<dbReference type="Gene3D" id="3.10.450.710">
    <property type="entry name" value="Tgt2/MlaC"/>
    <property type="match status" value="1"/>
</dbReference>
<protein>
    <submittedName>
        <fullName evidence="2">Toluene tolerance protein Ttg2D</fullName>
    </submittedName>
</protein>
<evidence type="ECO:0000256" key="1">
    <source>
        <dbReference type="SAM" id="SignalP"/>
    </source>
</evidence>
<reference evidence="2 3" key="1">
    <citation type="submission" date="2011-01" db="EMBL/GenBank/DDBJ databases">
        <authorList>
            <person name="Weinstock G."/>
            <person name="Sodergren E."/>
            <person name="Clifton S."/>
            <person name="Fulton L."/>
            <person name="Fulton B."/>
            <person name="Courtney L."/>
            <person name="Fronick C."/>
            <person name="Harrison M."/>
            <person name="Strong C."/>
            <person name="Farmer C."/>
            <person name="Delahaunty K."/>
            <person name="Markovic C."/>
            <person name="Hall O."/>
            <person name="Minx P."/>
            <person name="Tomlinson C."/>
            <person name="Mitreva M."/>
            <person name="Hou S."/>
            <person name="Chen J."/>
            <person name="Wollam A."/>
            <person name="Pepin K.H."/>
            <person name="Johnson M."/>
            <person name="Bhonagiri V."/>
            <person name="Zhang X."/>
            <person name="Suruliraj S."/>
            <person name="Warren W."/>
            <person name="Chinwalla A."/>
            <person name="Mardis E.R."/>
            <person name="Wilson R.K."/>
        </authorList>
    </citation>
    <scope>NUCLEOTIDE SEQUENCE [LARGE SCALE GENOMIC DNA]</scope>
    <source>
        <strain evidence="3">DSM 22608 / JCM 16073 / KCTC 15190 / YIT 12066</strain>
    </source>
</reference>